<keyword evidence="7" id="KW-1133">Transmembrane helix</keyword>
<keyword evidence="4" id="KW-1015">Disulfide bond</keyword>
<keyword evidence="2" id="KW-0732">Signal</keyword>
<dbReference type="STRING" id="155974.SAMN04487818_11151"/>
<dbReference type="Gene3D" id="3.40.30.10">
    <property type="entry name" value="Glutaredoxin"/>
    <property type="match status" value="1"/>
</dbReference>
<gene>
    <name evidence="9" type="ORF">SAMN04487818_11151</name>
</gene>
<feature type="compositionally biased region" description="Low complexity" evidence="6">
    <location>
        <begin position="22"/>
        <end position="44"/>
    </location>
</feature>
<evidence type="ECO:0000256" key="2">
    <source>
        <dbReference type="ARBA" id="ARBA00022729"/>
    </source>
</evidence>
<dbReference type="InterPro" id="IPR012336">
    <property type="entry name" value="Thioredoxin-like_fold"/>
</dbReference>
<dbReference type="AlphaFoldDB" id="A0A1H9WPJ1"/>
<evidence type="ECO:0000256" key="1">
    <source>
        <dbReference type="ARBA" id="ARBA00005791"/>
    </source>
</evidence>
<dbReference type="EMBL" id="FOGI01000011">
    <property type="protein sequence ID" value="SES35828.1"/>
    <property type="molecule type" value="Genomic_DNA"/>
</dbReference>
<dbReference type="InterPro" id="IPR036249">
    <property type="entry name" value="Thioredoxin-like_sf"/>
</dbReference>
<dbReference type="RefSeq" id="WP_092783194.1">
    <property type="nucleotide sequence ID" value="NZ_FOGI01000011.1"/>
</dbReference>
<evidence type="ECO:0000256" key="5">
    <source>
        <dbReference type="ARBA" id="ARBA00023284"/>
    </source>
</evidence>
<proteinExistence type="inferred from homology"/>
<reference evidence="10" key="1">
    <citation type="submission" date="2016-10" db="EMBL/GenBank/DDBJ databases">
        <authorList>
            <person name="Varghese N."/>
            <person name="Submissions S."/>
        </authorList>
    </citation>
    <scope>NUCLEOTIDE SEQUENCE [LARGE SCALE GENOMIC DNA]</scope>
    <source>
        <strain evidence="10">DSM 44260</strain>
    </source>
</reference>
<protein>
    <submittedName>
        <fullName evidence="9">Protein-disulfide isomerase</fullName>
    </submittedName>
</protein>
<evidence type="ECO:0000313" key="10">
    <source>
        <dbReference type="Proteomes" id="UP000199051"/>
    </source>
</evidence>
<feature type="region of interest" description="Disordered" evidence="6">
    <location>
        <begin position="1"/>
        <end position="50"/>
    </location>
</feature>
<feature type="transmembrane region" description="Helical" evidence="7">
    <location>
        <begin position="58"/>
        <end position="78"/>
    </location>
</feature>
<evidence type="ECO:0000256" key="7">
    <source>
        <dbReference type="SAM" id="Phobius"/>
    </source>
</evidence>
<accession>A0A1H9WPJ1</accession>
<keyword evidence="7" id="KW-0472">Membrane</keyword>
<dbReference type="GO" id="GO:0016853">
    <property type="term" value="F:isomerase activity"/>
    <property type="evidence" value="ECO:0007669"/>
    <property type="project" value="UniProtKB-KW"/>
</dbReference>
<keyword evidence="10" id="KW-1185">Reference proteome</keyword>
<keyword evidence="7" id="KW-0812">Transmembrane</keyword>
<keyword evidence="5" id="KW-0676">Redox-active center</keyword>
<dbReference type="GO" id="GO:0016491">
    <property type="term" value="F:oxidoreductase activity"/>
    <property type="evidence" value="ECO:0007669"/>
    <property type="project" value="UniProtKB-KW"/>
</dbReference>
<evidence type="ECO:0000313" key="9">
    <source>
        <dbReference type="EMBL" id="SES35828.1"/>
    </source>
</evidence>
<dbReference type="PANTHER" id="PTHR13887:SF14">
    <property type="entry name" value="DISULFIDE BOND FORMATION PROTEIN D"/>
    <property type="match status" value="1"/>
</dbReference>
<sequence length="286" mass="29713">MGGAQRSARKRRQNQTAGGGVATSTGSRGAAAAKAGPAGRKASPVAAARRSGGNRNPIIVGVLVVVVIAAAVIGGVIYTNSQKSATEGAAIAPKSVSVTVPVTRDGAVVVVGKADAKATVDVYEDFLCPACRSFEDTYAGQIEGKLTDGTLKVRFHMLNMLNDRSDPAGYSTDSANAALLAADEGKFLAFHKSLFANQPEEGARGWTKEQLITLGGALGLTSQAFTDGVRSGKYDQQITDAFNQVRSTDYLQQEYNGQKAFGTPTLAANNKVIDTSDPNWLSALTG</sequence>
<dbReference type="Proteomes" id="UP000199051">
    <property type="component" value="Unassembled WGS sequence"/>
</dbReference>
<evidence type="ECO:0000259" key="8">
    <source>
        <dbReference type="Pfam" id="PF13462"/>
    </source>
</evidence>
<organism evidence="9 10">
    <name type="scientific">Actinokineospora terrae</name>
    <dbReference type="NCBI Taxonomy" id="155974"/>
    <lineage>
        <taxon>Bacteria</taxon>
        <taxon>Bacillati</taxon>
        <taxon>Actinomycetota</taxon>
        <taxon>Actinomycetes</taxon>
        <taxon>Pseudonocardiales</taxon>
        <taxon>Pseudonocardiaceae</taxon>
        <taxon>Actinokineospora</taxon>
    </lineage>
</organism>
<evidence type="ECO:0000256" key="4">
    <source>
        <dbReference type="ARBA" id="ARBA00023157"/>
    </source>
</evidence>
<evidence type="ECO:0000256" key="6">
    <source>
        <dbReference type="SAM" id="MobiDB-lite"/>
    </source>
</evidence>
<dbReference type="Pfam" id="PF13462">
    <property type="entry name" value="Thioredoxin_4"/>
    <property type="match status" value="1"/>
</dbReference>
<evidence type="ECO:0000256" key="3">
    <source>
        <dbReference type="ARBA" id="ARBA00023002"/>
    </source>
</evidence>
<feature type="domain" description="Thioredoxin-like fold" evidence="8">
    <location>
        <begin position="109"/>
        <end position="277"/>
    </location>
</feature>
<dbReference type="SUPFAM" id="SSF52833">
    <property type="entry name" value="Thioredoxin-like"/>
    <property type="match status" value="1"/>
</dbReference>
<keyword evidence="9" id="KW-0413">Isomerase</keyword>
<comment type="similarity">
    <text evidence="1">Belongs to the thioredoxin family. DsbA subfamily.</text>
</comment>
<dbReference type="PANTHER" id="PTHR13887">
    <property type="entry name" value="GLUTATHIONE S-TRANSFERASE KAPPA"/>
    <property type="match status" value="1"/>
</dbReference>
<dbReference type="CDD" id="cd02972">
    <property type="entry name" value="DsbA_family"/>
    <property type="match status" value="1"/>
</dbReference>
<keyword evidence="3" id="KW-0560">Oxidoreductase</keyword>
<name>A0A1H9WPJ1_9PSEU</name>